<organism evidence="7 8">
    <name type="scientific">Desulfonema magnum</name>
    <dbReference type="NCBI Taxonomy" id="45655"/>
    <lineage>
        <taxon>Bacteria</taxon>
        <taxon>Pseudomonadati</taxon>
        <taxon>Thermodesulfobacteriota</taxon>
        <taxon>Desulfobacteria</taxon>
        <taxon>Desulfobacterales</taxon>
        <taxon>Desulfococcaceae</taxon>
        <taxon>Desulfonema</taxon>
    </lineage>
</organism>
<keyword evidence="4" id="KW-0456">Lyase</keyword>
<dbReference type="KEGG" id="dmm:dnm_008350"/>
<dbReference type="GO" id="GO:0009089">
    <property type="term" value="P:lysine biosynthetic process via diaminopimelate"/>
    <property type="evidence" value="ECO:0007669"/>
    <property type="project" value="TreeGrafter"/>
</dbReference>
<evidence type="ECO:0000256" key="3">
    <source>
        <dbReference type="ARBA" id="ARBA00022898"/>
    </source>
</evidence>
<dbReference type="EMBL" id="CP061800">
    <property type="protein sequence ID" value="QTA84834.1"/>
    <property type="molecule type" value="Genomic_DNA"/>
</dbReference>
<dbReference type="AlphaFoldDB" id="A0A975BGM0"/>
<name>A0A975BGM0_9BACT</name>
<dbReference type="Pfam" id="PF02784">
    <property type="entry name" value="Orn_Arg_deC_N"/>
    <property type="match status" value="1"/>
</dbReference>
<dbReference type="PRINTS" id="PR01182">
    <property type="entry name" value="ORNDCRBXLASE"/>
</dbReference>
<dbReference type="PANTHER" id="PTHR43727">
    <property type="entry name" value="DIAMINOPIMELATE DECARBOXYLASE"/>
    <property type="match status" value="1"/>
</dbReference>
<dbReference type="InterPro" id="IPR022653">
    <property type="entry name" value="De-COase2_pyr-phos_BS"/>
</dbReference>
<keyword evidence="8" id="KW-1185">Reference proteome</keyword>
<keyword evidence="3 5" id="KW-0663">Pyridoxal phosphate</keyword>
<feature type="modified residue" description="N6-(pyridoxal phosphate)lysine" evidence="5">
    <location>
        <position position="53"/>
    </location>
</feature>
<protein>
    <submittedName>
        <fullName evidence="7">Diaminopimelate decarboxylase family protein</fullName>
    </submittedName>
</protein>
<dbReference type="InterPro" id="IPR029066">
    <property type="entry name" value="PLP-binding_barrel"/>
</dbReference>
<dbReference type="PRINTS" id="PR01179">
    <property type="entry name" value="ODADCRBXLASE"/>
</dbReference>
<accession>A0A975BGM0</accession>
<evidence type="ECO:0000256" key="1">
    <source>
        <dbReference type="ARBA" id="ARBA00001933"/>
    </source>
</evidence>
<dbReference type="SUPFAM" id="SSF51419">
    <property type="entry name" value="PLP-binding barrel"/>
    <property type="match status" value="1"/>
</dbReference>
<feature type="active site" description="Proton donor" evidence="5">
    <location>
        <position position="352"/>
    </location>
</feature>
<dbReference type="PANTHER" id="PTHR43727:SF2">
    <property type="entry name" value="GROUP IV DECARBOXYLASE"/>
    <property type="match status" value="1"/>
</dbReference>
<keyword evidence="2" id="KW-0210">Decarboxylase</keyword>
<dbReference type="SUPFAM" id="SSF50621">
    <property type="entry name" value="Alanine racemase C-terminal domain-like"/>
    <property type="match status" value="1"/>
</dbReference>
<dbReference type="Gene3D" id="3.20.20.10">
    <property type="entry name" value="Alanine racemase"/>
    <property type="match status" value="1"/>
</dbReference>
<evidence type="ECO:0000256" key="5">
    <source>
        <dbReference type="PIRSR" id="PIRSR600183-50"/>
    </source>
</evidence>
<proteinExistence type="predicted"/>
<feature type="domain" description="Orn/DAP/Arg decarboxylase 2 N-terminal" evidence="6">
    <location>
        <begin position="31"/>
        <end position="281"/>
    </location>
</feature>
<dbReference type="InterPro" id="IPR009006">
    <property type="entry name" value="Ala_racemase/Decarboxylase_C"/>
</dbReference>
<evidence type="ECO:0000256" key="4">
    <source>
        <dbReference type="ARBA" id="ARBA00023239"/>
    </source>
</evidence>
<dbReference type="FunFam" id="3.20.20.10:FF:000003">
    <property type="entry name" value="Diaminopimelate decarboxylase"/>
    <property type="match status" value="1"/>
</dbReference>
<dbReference type="PROSITE" id="PS00878">
    <property type="entry name" value="ODR_DC_2_1"/>
    <property type="match status" value="1"/>
</dbReference>
<comment type="cofactor">
    <cofactor evidence="1 5">
        <name>pyridoxal 5'-phosphate</name>
        <dbReference type="ChEBI" id="CHEBI:597326"/>
    </cofactor>
</comment>
<evidence type="ECO:0000313" key="7">
    <source>
        <dbReference type="EMBL" id="QTA84834.1"/>
    </source>
</evidence>
<dbReference type="InterPro" id="IPR002433">
    <property type="entry name" value="Orn_de-COase"/>
</dbReference>
<sequence>MENRDYIKSLIYQQNISQDISSCYLYFEALIRSNLLKLKSILPEQFEIFYAIKANPHKEIISFLNHFGCGADVASYGELETVIREGTDPGKISFAGPGKTDEDIKAAVRNNICSLSVESPEEIEKINDIAGQLRKKQNVAIRVNPQKNFSGYGMKMGGYPSPFGIDEDKCPYALKKISESEHLEFTGFHAHVGSQILDADAIGSVFRYLLEYALAVQNQYHFEIQYINFGGGFGIPYYEKQKPLDLKRLQDILKELTDTDEFLKNFPKTRFIIEPGRFLVADAGVYLSKILYIKESRGKKFIVIEGGMHHNLSAFGHLGQVIRRNYHIDVLRFDGQVKETTSDTFDIVGSLCTPLDKLAEHIELTDDVRIGDYICVYNSGAYGYTASPLFFLNHPLPKVNVIKWKKDQDVI</sequence>
<gene>
    <name evidence="7" type="ORF">dnm_008350</name>
</gene>
<evidence type="ECO:0000259" key="6">
    <source>
        <dbReference type="Pfam" id="PF02784"/>
    </source>
</evidence>
<evidence type="ECO:0000313" key="8">
    <source>
        <dbReference type="Proteomes" id="UP000663722"/>
    </source>
</evidence>
<dbReference type="GO" id="GO:0008836">
    <property type="term" value="F:diaminopimelate decarboxylase activity"/>
    <property type="evidence" value="ECO:0007669"/>
    <property type="project" value="TreeGrafter"/>
</dbReference>
<dbReference type="Proteomes" id="UP000663722">
    <property type="component" value="Chromosome"/>
</dbReference>
<evidence type="ECO:0000256" key="2">
    <source>
        <dbReference type="ARBA" id="ARBA00022793"/>
    </source>
</evidence>
<dbReference type="Gene3D" id="2.40.37.10">
    <property type="entry name" value="Lyase, Ornithine Decarboxylase, Chain A, domain 1"/>
    <property type="match status" value="1"/>
</dbReference>
<reference evidence="7" key="1">
    <citation type="journal article" date="2021" name="Microb. Physiol.">
        <title>Proteogenomic Insights into the Physiology of Marine, Sulfate-Reducing, Filamentous Desulfonema limicola and Desulfonema magnum.</title>
        <authorList>
            <person name="Schnaars V."/>
            <person name="Wohlbrand L."/>
            <person name="Scheve S."/>
            <person name="Hinrichs C."/>
            <person name="Reinhardt R."/>
            <person name="Rabus R."/>
        </authorList>
    </citation>
    <scope>NUCLEOTIDE SEQUENCE</scope>
    <source>
        <strain evidence="7">4be13</strain>
    </source>
</reference>
<dbReference type="GO" id="GO:0006596">
    <property type="term" value="P:polyamine biosynthetic process"/>
    <property type="evidence" value="ECO:0007669"/>
    <property type="project" value="InterPro"/>
</dbReference>
<dbReference type="InterPro" id="IPR000183">
    <property type="entry name" value="Orn/DAP/Arg_de-COase"/>
</dbReference>
<dbReference type="InterPro" id="IPR022644">
    <property type="entry name" value="De-COase2_N"/>
</dbReference>
<dbReference type="RefSeq" id="WP_207681141.1">
    <property type="nucleotide sequence ID" value="NZ_CP061800.1"/>
</dbReference>